<organism evidence="1 2">
    <name type="scientific">Steroidobacter agaridevorans</name>
    <dbReference type="NCBI Taxonomy" id="2695856"/>
    <lineage>
        <taxon>Bacteria</taxon>
        <taxon>Pseudomonadati</taxon>
        <taxon>Pseudomonadota</taxon>
        <taxon>Gammaproteobacteria</taxon>
        <taxon>Steroidobacterales</taxon>
        <taxon>Steroidobacteraceae</taxon>
        <taxon>Steroidobacter</taxon>
    </lineage>
</organism>
<dbReference type="EMBL" id="BLJN01000005">
    <property type="protein sequence ID" value="GFE82647.1"/>
    <property type="molecule type" value="Genomic_DNA"/>
</dbReference>
<accession>A0A829YH54</accession>
<proteinExistence type="predicted"/>
<reference evidence="2" key="1">
    <citation type="submission" date="2020-01" db="EMBL/GenBank/DDBJ databases">
        <title>'Steroidobacter agaridevorans' sp. nov., agar-degrading bacteria isolated from rhizosphere soils.</title>
        <authorList>
            <person name="Ikenaga M."/>
            <person name="Kataoka M."/>
            <person name="Murouchi A."/>
            <person name="Katsuragi S."/>
            <person name="Sakai M."/>
        </authorList>
    </citation>
    <scope>NUCLEOTIDE SEQUENCE [LARGE SCALE GENOMIC DNA]</scope>
    <source>
        <strain evidence="2">YU21-B</strain>
    </source>
</reference>
<evidence type="ECO:0000313" key="2">
    <source>
        <dbReference type="Proteomes" id="UP000445000"/>
    </source>
</evidence>
<dbReference type="Proteomes" id="UP000445000">
    <property type="component" value="Unassembled WGS sequence"/>
</dbReference>
<sequence>MPTNVTVAPVQVCPGIRIQAIDMVQPPGMDIPPMPDMDAHQTTVTVTLLANSSADQA</sequence>
<dbReference type="AlphaFoldDB" id="A0A829YH54"/>
<protein>
    <submittedName>
        <fullName evidence="1">Uncharacterized protein</fullName>
    </submittedName>
</protein>
<keyword evidence="2" id="KW-1185">Reference proteome</keyword>
<gene>
    <name evidence="1" type="ORF">GCM10011487_46470</name>
</gene>
<comment type="caution">
    <text evidence="1">The sequence shown here is derived from an EMBL/GenBank/DDBJ whole genome shotgun (WGS) entry which is preliminary data.</text>
</comment>
<name>A0A829YH54_9GAMM</name>
<evidence type="ECO:0000313" key="1">
    <source>
        <dbReference type="EMBL" id="GFE82647.1"/>
    </source>
</evidence>